<keyword evidence="3" id="KW-0067">ATP-binding</keyword>
<dbReference type="Proteomes" id="UP001350748">
    <property type="component" value="Unassembled WGS sequence"/>
</dbReference>
<dbReference type="InterPro" id="IPR003833">
    <property type="entry name" value="CT_C_D"/>
</dbReference>
<dbReference type="GO" id="GO:0016787">
    <property type="term" value="F:hydrolase activity"/>
    <property type="evidence" value="ECO:0007669"/>
    <property type="project" value="UniProtKB-KW"/>
</dbReference>
<evidence type="ECO:0000313" key="6">
    <source>
        <dbReference type="Proteomes" id="UP001350748"/>
    </source>
</evidence>
<dbReference type="Gene3D" id="2.40.100.10">
    <property type="entry name" value="Cyclophilin-like"/>
    <property type="match status" value="1"/>
</dbReference>
<gene>
    <name evidence="5" type="ORF">V3H18_16400</name>
</gene>
<feature type="domain" description="Carboxyltransferase" evidence="4">
    <location>
        <begin position="6"/>
        <end position="209"/>
    </location>
</feature>
<comment type="caution">
    <text evidence="5">The sequence shown here is derived from an EMBL/GenBank/DDBJ whole genome shotgun (WGS) entry which is preliminary data.</text>
</comment>
<dbReference type="PANTHER" id="PTHR34698:SF2">
    <property type="entry name" value="5-OXOPROLINASE SUBUNIT B"/>
    <property type="match status" value="1"/>
</dbReference>
<sequence>MEYERPRFLDCGEAALSVEFGDSVDPAINARVLALDDMLRAAPPPGLRETTPTYRALFLRYEPLEISRAALIARLEALIARIAPASSATPAPTRWTLPCCYDPVFAEDINEAAARLGVTAGELAALHAGADYRAYMYGFSPGWCYLGGLPQTLAIPRRASPRGPTPPGAILIGGALALIAANPMPTGWYVVGRTPERLFAPERQPPVLVALGDAIRFEPIDAATFAALDARAGKGETLARREEL</sequence>
<dbReference type="InterPro" id="IPR010016">
    <property type="entry name" value="PxpB"/>
</dbReference>
<dbReference type="PANTHER" id="PTHR34698">
    <property type="entry name" value="5-OXOPROLINASE SUBUNIT B"/>
    <property type="match status" value="1"/>
</dbReference>
<dbReference type="RefSeq" id="WP_332083158.1">
    <property type="nucleotide sequence ID" value="NZ_JAZHYN010000086.1"/>
</dbReference>
<name>A0ABU7XL49_9HYPH</name>
<keyword evidence="1" id="KW-0547">Nucleotide-binding</keyword>
<evidence type="ECO:0000256" key="3">
    <source>
        <dbReference type="ARBA" id="ARBA00022840"/>
    </source>
</evidence>
<evidence type="ECO:0000313" key="5">
    <source>
        <dbReference type="EMBL" id="MEF3368117.1"/>
    </source>
</evidence>
<protein>
    <submittedName>
        <fullName evidence="5">Allophanate hydrolase subunit 1</fullName>
    </submittedName>
</protein>
<dbReference type="SMART" id="SM00796">
    <property type="entry name" value="AHS1"/>
    <property type="match status" value="1"/>
</dbReference>
<evidence type="ECO:0000256" key="2">
    <source>
        <dbReference type="ARBA" id="ARBA00022801"/>
    </source>
</evidence>
<evidence type="ECO:0000259" key="4">
    <source>
        <dbReference type="SMART" id="SM00796"/>
    </source>
</evidence>
<dbReference type="Pfam" id="PF02682">
    <property type="entry name" value="CT_C_D"/>
    <property type="match status" value="1"/>
</dbReference>
<proteinExistence type="predicted"/>
<dbReference type="Gene3D" id="3.30.1360.40">
    <property type="match status" value="1"/>
</dbReference>
<dbReference type="SUPFAM" id="SSF160467">
    <property type="entry name" value="PH0987 N-terminal domain-like"/>
    <property type="match status" value="1"/>
</dbReference>
<dbReference type="InterPro" id="IPR029000">
    <property type="entry name" value="Cyclophilin-like_dom_sf"/>
</dbReference>
<organism evidence="5 6">
    <name type="scientific">Methylocystis borbori</name>
    <dbReference type="NCBI Taxonomy" id="3118750"/>
    <lineage>
        <taxon>Bacteria</taxon>
        <taxon>Pseudomonadati</taxon>
        <taxon>Pseudomonadota</taxon>
        <taxon>Alphaproteobacteria</taxon>
        <taxon>Hyphomicrobiales</taxon>
        <taxon>Methylocystaceae</taxon>
        <taxon>Methylocystis</taxon>
    </lineage>
</organism>
<accession>A0ABU7XL49</accession>
<reference evidence="5 6" key="1">
    <citation type="submission" date="2024-02" db="EMBL/GenBank/DDBJ databases">
        <authorList>
            <person name="Grouzdev D."/>
        </authorList>
    </citation>
    <scope>NUCLEOTIDE SEQUENCE [LARGE SCALE GENOMIC DNA]</scope>
    <source>
        <strain evidence="5 6">9N</strain>
    </source>
</reference>
<dbReference type="SUPFAM" id="SSF50891">
    <property type="entry name" value="Cyclophilin-like"/>
    <property type="match status" value="1"/>
</dbReference>
<keyword evidence="2 5" id="KW-0378">Hydrolase</keyword>
<evidence type="ECO:0000256" key="1">
    <source>
        <dbReference type="ARBA" id="ARBA00022741"/>
    </source>
</evidence>
<dbReference type="EMBL" id="JAZHYN010000086">
    <property type="protein sequence ID" value="MEF3368117.1"/>
    <property type="molecule type" value="Genomic_DNA"/>
</dbReference>
<keyword evidence="6" id="KW-1185">Reference proteome</keyword>